<evidence type="ECO:0000256" key="9">
    <source>
        <dbReference type="ARBA" id="ARBA00031423"/>
    </source>
</evidence>
<dbReference type="EMBL" id="SNRW01010941">
    <property type="protein sequence ID" value="KAA6375854.1"/>
    <property type="molecule type" value="Genomic_DNA"/>
</dbReference>
<evidence type="ECO:0000256" key="5">
    <source>
        <dbReference type="ARBA" id="ARBA00022490"/>
    </source>
</evidence>
<keyword evidence="7 11" id="KW-0808">Transferase</keyword>
<accession>A0A5J4V009</accession>
<protein>
    <recommendedName>
        <fullName evidence="4">4-alpha-glucanotransferase</fullName>
        <ecNumber evidence="4">2.4.1.25</ecNumber>
    </recommendedName>
    <alternativeName>
        <fullName evidence="9">Amylomaltase</fullName>
    </alternativeName>
    <alternativeName>
        <fullName evidence="10">Disproportionating enzyme</fullName>
    </alternativeName>
</protein>
<evidence type="ECO:0000256" key="10">
    <source>
        <dbReference type="ARBA" id="ARBA00031501"/>
    </source>
</evidence>
<evidence type="ECO:0000313" key="11">
    <source>
        <dbReference type="EMBL" id="KAA6375854.1"/>
    </source>
</evidence>
<evidence type="ECO:0000256" key="3">
    <source>
        <dbReference type="ARBA" id="ARBA00005684"/>
    </source>
</evidence>
<evidence type="ECO:0000256" key="1">
    <source>
        <dbReference type="ARBA" id="ARBA00000439"/>
    </source>
</evidence>
<reference evidence="11 12" key="1">
    <citation type="submission" date="2019-03" db="EMBL/GenBank/DDBJ databases">
        <title>Single cell metagenomics reveals metabolic interactions within the superorganism composed of flagellate Streblomastix strix and complex community of Bacteroidetes bacteria on its surface.</title>
        <authorList>
            <person name="Treitli S.C."/>
            <person name="Kolisko M."/>
            <person name="Husnik F."/>
            <person name="Keeling P."/>
            <person name="Hampl V."/>
        </authorList>
    </citation>
    <scope>NUCLEOTIDE SEQUENCE [LARGE SCALE GENOMIC DNA]</scope>
    <source>
        <strain evidence="11">ST1C</strain>
    </source>
</reference>
<sequence>NHVIPPLRAWWQGFDSSKTKAEEYYSTNEGKENGGKIDCFWWNTLINHSSRPYDLPNDQLERIIDMHLYSPSILAMFPYQDLVAILPDKDVYHANPWDEIINDPSNRQHYWRYRMPCTVETLLTKATLINRIHGKIEDSGRLKNH</sequence>
<dbReference type="PANTHER" id="PTHR32518">
    <property type="match status" value="1"/>
</dbReference>
<dbReference type="PANTHER" id="PTHR32518:SF3">
    <property type="entry name" value="4-ALPHA-GLUCANOTRANSFERASE"/>
    <property type="match status" value="1"/>
</dbReference>
<dbReference type="InterPro" id="IPR017853">
    <property type="entry name" value="GH"/>
</dbReference>
<comment type="similarity">
    <text evidence="3">Belongs to the disproportionating enzyme family.</text>
</comment>
<dbReference type="GO" id="GO:0005737">
    <property type="term" value="C:cytoplasm"/>
    <property type="evidence" value="ECO:0007669"/>
    <property type="project" value="UniProtKB-SubCell"/>
</dbReference>
<dbReference type="GO" id="GO:0005975">
    <property type="term" value="P:carbohydrate metabolic process"/>
    <property type="evidence" value="ECO:0007669"/>
    <property type="project" value="InterPro"/>
</dbReference>
<dbReference type="OrthoDB" id="6123450at2759"/>
<keyword evidence="6" id="KW-0328">Glycosyltransferase</keyword>
<evidence type="ECO:0000256" key="8">
    <source>
        <dbReference type="ARBA" id="ARBA00023277"/>
    </source>
</evidence>
<comment type="subcellular location">
    <subcellularLocation>
        <location evidence="2">Cytoplasm</location>
    </subcellularLocation>
</comment>
<dbReference type="GO" id="GO:0004134">
    <property type="term" value="F:4-alpha-glucanotransferase activity"/>
    <property type="evidence" value="ECO:0007669"/>
    <property type="project" value="UniProtKB-EC"/>
</dbReference>
<dbReference type="SUPFAM" id="SSF51445">
    <property type="entry name" value="(Trans)glycosidases"/>
    <property type="match status" value="1"/>
</dbReference>
<proteinExistence type="inferred from homology"/>
<feature type="non-terminal residue" evidence="11">
    <location>
        <position position="1"/>
    </location>
</feature>
<evidence type="ECO:0000256" key="6">
    <source>
        <dbReference type="ARBA" id="ARBA00022676"/>
    </source>
</evidence>
<dbReference type="InterPro" id="IPR003385">
    <property type="entry name" value="Glyco_hydro_77"/>
</dbReference>
<dbReference type="Pfam" id="PF02446">
    <property type="entry name" value="Glyco_hydro_77"/>
    <property type="match status" value="1"/>
</dbReference>
<organism evidence="11 12">
    <name type="scientific">Streblomastix strix</name>
    <dbReference type="NCBI Taxonomy" id="222440"/>
    <lineage>
        <taxon>Eukaryota</taxon>
        <taxon>Metamonada</taxon>
        <taxon>Preaxostyla</taxon>
        <taxon>Oxymonadida</taxon>
        <taxon>Streblomastigidae</taxon>
        <taxon>Streblomastix</taxon>
    </lineage>
</organism>
<dbReference type="AlphaFoldDB" id="A0A5J4V009"/>
<comment type="catalytic activity">
    <reaction evidence="1">
        <text>Transfers a segment of a (1-&gt;4)-alpha-D-glucan to a new position in an acceptor, which may be glucose or a (1-&gt;4)-alpha-D-glucan.</text>
        <dbReference type="EC" id="2.4.1.25"/>
    </reaction>
</comment>
<evidence type="ECO:0000256" key="7">
    <source>
        <dbReference type="ARBA" id="ARBA00022679"/>
    </source>
</evidence>
<gene>
    <name evidence="11" type="ORF">EZS28_028619</name>
</gene>
<name>A0A5J4V009_9EUKA</name>
<dbReference type="Proteomes" id="UP000324800">
    <property type="component" value="Unassembled WGS sequence"/>
</dbReference>
<keyword evidence="8" id="KW-0119">Carbohydrate metabolism</keyword>
<evidence type="ECO:0000313" key="12">
    <source>
        <dbReference type="Proteomes" id="UP000324800"/>
    </source>
</evidence>
<keyword evidence="5" id="KW-0963">Cytoplasm</keyword>
<dbReference type="Gene3D" id="3.20.20.80">
    <property type="entry name" value="Glycosidases"/>
    <property type="match status" value="1"/>
</dbReference>
<evidence type="ECO:0000256" key="2">
    <source>
        <dbReference type="ARBA" id="ARBA00004496"/>
    </source>
</evidence>
<dbReference type="EC" id="2.4.1.25" evidence="4"/>
<comment type="caution">
    <text evidence="11">The sequence shown here is derived from an EMBL/GenBank/DDBJ whole genome shotgun (WGS) entry which is preliminary data.</text>
</comment>
<evidence type="ECO:0000256" key="4">
    <source>
        <dbReference type="ARBA" id="ARBA00012560"/>
    </source>
</evidence>